<name>A0A4Q9HAR1_9SPHI</name>
<evidence type="ECO:0000313" key="2">
    <source>
        <dbReference type="Proteomes" id="UP000291819"/>
    </source>
</evidence>
<keyword evidence="2" id="KW-1185">Reference proteome</keyword>
<dbReference type="InterPro" id="IPR001387">
    <property type="entry name" value="Cro/C1-type_HTH"/>
</dbReference>
<gene>
    <name evidence="1" type="ORF">EYS08_15645</name>
</gene>
<dbReference type="RefSeq" id="WP_131030914.1">
    <property type="nucleotide sequence ID" value="NZ_SIXF01000015.1"/>
</dbReference>
<dbReference type="CDD" id="cd00093">
    <property type="entry name" value="HTH_XRE"/>
    <property type="match status" value="1"/>
</dbReference>
<dbReference type="Gene3D" id="1.10.260.40">
    <property type="entry name" value="lambda repressor-like DNA-binding domains"/>
    <property type="match status" value="1"/>
</dbReference>
<reference evidence="1 2" key="1">
    <citation type="submission" date="2019-02" db="EMBL/GenBank/DDBJ databases">
        <title>Pedobacter kyonggii whole genome sequence analysis.</title>
        <authorList>
            <person name="Dahal R.H."/>
        </authorList>
    </citation>
    <scope>NUCLEOTIDE SEQUENCE [LARGE SCALE GENOMIC DNA]</scope>
    <source>
        <strain evidence="1 2">K-4-11-1</strain>
    </source>
</reference>
<sequence>MDAIKNLSKLLKKGEISTELEFQRATMLDRTLKLMSKENSSIREQRGKLRQLLVDYEAKHWNDGEPSDEKVAQSDLATSIAETEHAFKLARKRIIKEKLKENGLKQKDLLMLLGHANESYISELINGINPMTLSDVAVLHLLLGIELEDLVPTILDLKVLRRLSGVKHKMNSPKLEERIGELVEA</sequence>
<dbReference type="Proteomes" id="UP000291819">
    <property type="component" value="Unassembled WGS sequence"/>
</dbReference>
<dbReference type="EMBL" id="SIXF01000015">
    <property type="protein sequence ID" value="TBO41191.1"/>
    <property type="molecule type" value="Genomic_DNA"/>
</dbReference>
<protein>
    <submittedName>
        <fullName evidence="1">XRE family transcriptional regulator</fullName>
    </submittedName>
</protein>
<dbReference type="AlphaFoldDB" id="A0A4Q9HAR1"/>
<dbReference type="SUPFAM" id="SSF47413">
    <property type="entry name" value="lambda repressor-like DNA-binding domains"/>
    <property type="match status" value="1"/>
</dbReference>
<proteinExistence type="predicted"/>
<dbReference type="OrthoDB" id="1339093at2"/>
<dbReference type="InterPro" id="IPR010982">
    <property type="entry name" value="Lambda_DNA-bd_dom_sf"/>
</dbReference>
<accession>A0A4Q9HAR1</accession>
<evidence type="ECO:0000313" key="1">
    <source>
        <dbReference type="EMBL" id="TBO41191.1"/>
    </source>
</evidence>
<dbReference type="GO" id="GO:0003677">
    <property type="term" value="F:DNA binding"/>
    <property type="evidence" value="ECO:0007669"/>
    <property type="project" value="InterPro"/>
</dbReference>
<organism evidence="1 2">
    <name type="scientific">Pedobacter kyonggii</name>
    <dbReference type="NCBI Taxonomy" id="1926871"/>
    <lineage>
        <taxon>Bacteria</taxon>
        <taxon>Pseudomonadati</taxon>
        <taxon>Bacteroidota</taxon>
        <taxon>Sphingobacteriia</taxon>
        <taxon>Sphingobacteriales</taxon>
        <taxon>Sphingobacteriaceae</taxon>
        <taxon>Pedobacter</taxon>
    </lineage>
</organism>
<comment type="caution">
    <text evidence="1">The sequence shown here is derived from an EMBL/GenBank/DDBJ whole genome shotgun (WGS) entry which is preliminary data.</text>
</comment>